<dbReference type="Pfam" id="PF23148">
    <property type="entry name" value="Gp77"/>
    <property type="match status" value="1"/>
</dbReference>
<dbReference type="EMBL" id="JBHRSP010000029">
    <property type="protein sequence ID" value="MFC3074916.1"/>
    <property type="molecule type" value="Genomic_DNA"/>
</dbReference>
<comment type="caution">
    <text evidence="1">The sequence shown here is derived from an EMBL/GenBank/DDBJ whole genome shotgun (WGS) entry which is preliminary data.</text>
</comment>
<accession>A0ABV7DK83</accession>
<proteinExistence type="predicted"/>
<evidence type="ECO:0000313" key="2">
    <source>
        <dbReference type="Proteomes" id="UP001595377"/>
    </source>
</evidence>
<gene>
    <name evidence="1" type="ORF">ACFOHH_17535</name>
</gene>
<protein>
    <submittedName>
        <fullName evidence="1">Uncharacterized protein</fullName>
    </submittedName>
</protein>
<dbReference type="RefSeq" id="WP_257315580.1">
    <property type="nucleotide sequence ID" value="NZ_JANFDG010000013.1"/>
</dbReference>
<name>A0ABV7DK83_9HYPH</name>
<dbReference type="Proteomes" id="UP001595377">
    <property type="component" value="Unassembled WGS sequence"/>
</dbReference>
<sequence>MTDVMQKAPADELDYDIDFSRWLKGSDRIIDAETTIAGETSVSVVRTDFADRSVRVWLSGGMAGENGLISVLATTVEDRKKEFCFVIKVRDCC</sequence>
<reference evidence="2" key="1">
    <citation type="journal article" date="2019" name="Int. J. Syst. Evol. Microbiol.">
        <title>The Global Catalogue of Microorganisms (GCM) 10K type strain sequencing project: providing services to taxonomists for standard genome sequencing and annotation.</title>
        <authorList>
            <consortium name="The Broad Institute Genomics Platform"/>
            <consortium name="The Broad Institute Genome Sequencing Center for Infectious Disease"/>
            <person name="Wu L."/>
            <person name="Ma J."/>
        </authorList>
    </citation>
    <scope>NUCLEOTIDE SEQUENCE [LARGE SCALE GENOMIC DNA]</scope>
    <source>
        <strain evidence="2">KCTC 52677</strain>
    </source>
</reference>
<keyword evidence="2" id="KW-1185">Reference proteome</keyword>
<evidence type="ECO:0000313" key="1">
    <source>
        <dbReference type="EMBL" id="MFC3074916.1"/>
    </source>
</evidence>
<organism evidence="1 2">
    <name type="scientific">Shinella pollutisoli</name>
    <dbReference type="NCBI Taxonomy" id="2250594"/>
    <lineage>
        <taxon>Bacteria</taxon>
        <taxon>Pseudomonadati</taxon>
        <taxon>Pseudomonadota</taxon>
        <taxon>Alphaproteobacteria</taxon>
        <taxon>Hyphomicrobiales</taxon>
        <taxon>Rhizobiaceae</taxon>
        <taxon>Shinella</taxon>
    </lineage>
</organism>
<dbReference type="InterPro" id="IPR056928">
    <property type="entry name" value="Gp77-like"/>
</dbReference>